<dbReference type="PANTHER" id="PTHR32179:SF3">
    <property type="entry name" value="NICOTINATE-NUCLEOTIDE PYROPHOSPHORYLASE [CARBOXYLATING]"/>
    <property type="match status" value="1"/>
</dbReference>
<dbReference type="InterPro" id="IPR002638">
    <property type="entry name" value="Quinolinate_PRibosylTrfase_C"/>
</dbReference>
<comment type="pathway">
    <text evidence="2">Cofactor biosynthesis; NAD(+) biosynthesis; nicotinate D-ribonucleotide from quinolinate: step 1/1.</text>
</comment>
<dbReference type="GO" id="GO:0004514">
    <property type="term" value="F:nicotinate-nucleotide diphosphorylase (carboxylating) activity"/>
    <property type="evidence" value="ECO:0007669"/>
    <property type="project" value="UniProtKB-EC"/>
</dbReference>
<reference evidence="14" key="1">
    <citation type="submission" date="2018-06" db="EMBL/GenBank/DDBJ databases">
        <authorList>
            <person name="Zhirakovskaya E."/>
        </authorList>
    </citation>
    <scope>NUCLEOTIDE SEQUENCE</scope>
</reference>
<evidence type="ECO:0000256" key="9">
    <source>
        <dbReference type="ARBA" id="ARBA00033102"/>
    </source>
</evidence>
<dbReference type="GO" id="GO:0034213">
    <property type="term" value="P:quinolinate catabolic process"/>
    <property type="evidence" value="ECO:0007669"/>
    <property type="project" value="TreeGrafter"/>
</dbReference>
<comment type="catalytic activity">
    <reaction evidence="10">
        <text>nicotinate beta-D-ribonucleotide + CO2 + diphosphate = quinolinate + 5-phospho-alpha-D-ribose 1-diphosphate + 2 H(+)</text>
        <dbReference type="Rhea" id="RHEA:12733"/>
        <dbReference type="ChEBI" id="CHEBI:15378"/>
        <dbReference type="ChEBI" id="CHEBI:16526"/>
        <dbReference type="ChEBI" id="CHEBI:29959"/>
        <dbReference type="ChEBI" id="CHEBI:33019"/>
        <dbReference type="ChEBI" id="CHEBI:57502"/>
        <dbReference type="ChEBI" id="CHEBI:58017"/>
        <dbReference type="EC" id="2.4.2.19"/>
    </reaction>
</comment>
<sequence length="281" mass="30451">MKKLKYPKLSSRLLIKRALAEDAPHGDITSRATIPPRAKCKARAIAKQEMTLAGIDLFADVFHALDTNVKIKKLFKDGELVPKGAIIATIQGKTRAILTAERVALNYLQRLSGIATLTKKFVDAVAGTKTVILDTRKTTPGLRDLEKYAVLCGGGQNHRRDLSEMALIKENHVTSAGGIAEAVSRIRKKYKTKIEVETRNLKEVAEALQAGADRIMLDNMTPAQAKRAVAQIAGLAETEASGNMNLKTVRKYAETGVDFISIGALTHSPPSADISLLLDAK</sequence>
<dbReference type="InterPro" id="IPR013785">
    <property type="entry name" value="Aldolase_TIM"/>
</dbReference>
<keyword evidence="8 14" id="KW-0808">Transferase</keyword>
<evidence type="ECO:0000256" key="6">
    <source>
        <dbReference type="ARBA" id="ARBA00022642"/>
    </source>
</evidence>
<dbReference type="GO" id="GO:0009435">
    <property type="term" value="P:NAD+ biosynthetic process"/>
    <property type="evidence" value="ECO:0007669"/>
    <property type="project" value="UniProtKB-UniPathway"/>
</dbReference>
<dbReference type="InterPro" id="IPR004393">
    <property type="entry name" value="NadC"/>
</dbReference>
<evidence type="ECO:0000313" key="14">
    <source>
        <dbReference type="EMBL" id="VAX24043.1"/>
    </source>
</evidence>
<gene>
    <name evidence="14" type="ORF">MNBD_NITROSPINAE01-811</name>
</gene>
<name>A0A3B1CH10_9ZZZZ</name>
<evidence type="ECO:0000256" key="7">
    <source>
        <dbReference type="ARBA" id="ARBA00022676"/>
    </source>
</evidence>
<evidence type="ECO:0000256" key="8">
    <source>
        <dbReference type="ARBA" id="ARBA00022679"/>
    </source>
</evidence>
<dbReference type="CDD" id="cd01572">
    <property type="entry name" value="QPRTase"/>
    <property type="match status" value="1"/>
</dbReference>
<evidence type="ECO:0000256" key="2">
    <source>
        <dbReference type="ARBA" id="ARBA00004893"/>
    </source>
</evidence>
<keyword evidence="7 14" id="KW-0328">Glycosyltransferase</keyword>
<dbReference type="FunFam" id="3.20.20.70:FF:000030">
    <property type="entry name" value="Nicotinate-nucleotide pyrophosphorylase, carboxylating"/>
    <property type="match status" value="1"/>
</dbReference>
<dbReference type="Gene3D" id="3.20.20.70">
    <property type="entry name" value="Aldolase class I"/>
    <property type="match status" value="1"/>
</dbReference>
<evidence type="ECO:0000256" key="1">
    <source>
        <dbReference type="ARBA" id="ARBA00003237"/>
    </source>
</evidence>
<comment type="subunit">
    <text evidence="4">Hexamer formed by 3 homodimers.</text>
</comment>
<evidence type="ECO:0000259" key="13">
    <source>
        <dbReference type="Pfam" id="PF02749"/>
    </source>
</evidence>
<accession>A0A3B1CH10</accession>
<dbReference type="EC" id="2.4.2.19" evidence="5"/>
<dbReference type="UniPathway" id="UPA00253">
    <property type="reaction ID" value="UER00331"/>
</dbReference>
<dbReference type="SUPFAM" id="SSF54675">
    <property type="entry name" value="Nicotinate/Quinolinate PRTase N-terminal domain-like"/>
    <property type="match status" value="1"/>
</dbReference>
<evidence type="ECO:0000256" key="10">
    <source>
        <dbReference type="ARBA" id="ARBA00047445"/>
    </source>
</evidence>
<dbReference type="PIRSF" id="PIRSF006250">
    <property type="entry name" value="NadC_ModD"/>
    <property type="match status" value="1"/>
</dbReference>
<dbReference type="SUPFAM" id="SSF51690">
    <property type="entry name" value="Nicotinate/Quinolinate PRTase C-terminal domain-like"/>
    <property type="match status" value="1"/>
</dbReference>
<dbReference type="AlphaFoldDB" id="A0A3B1CH10"/>
<organism evidence="14">
    <name type="scientific">hydrothermal vent metagenome</name>
    <dbReference type="NCBI Taxonomy" id="652676"/>
    <lineage>
        <taxon>unclassified sequences</taxon>
        <taxon>metagenomes</taxon>
        <taxon>ecological metagenomes</taxon>
    </lineage>
</organism>
<dbReference type="Gene3D" id="3.90.1170.20">
    <property type="entry name" value="Quinolinate phosphoribosyl transferase, N-terminal domain"/>
    <property type="match status" value="1"/>
</dbReference>
<dbReference type="GO" id="GO:0005737">
    <property type="term" value="C:cytoplasm"/>
    <property type="evidence" value="ECO:0007669"/>
    <property type="project" value="TreeGrafter"/>
</dbReference>
<evidence type="ECO:0000256" key="5">
    <source>
        <dbReference type="ARBA" id="ARBA00011944"/>
    </source>
</evidence>
<dbReference type="EMBL" id="UOGC01000158">
    <property type="protein sequence ID" value="VAX24043.1"/>
    <property type="molecule type" value="Genomic_DNA"/>
</dbReference>
<keyword evidence="6" id="KW-0662">Pyridine nucleotide biosynthesis</keyword>
<dbReference type="Pfam" id="PF01729">
    <property type="entry name" value="QRPTase_C"/>
    <property type="match status" value="1"/>
</dbReference>
<feature type="domain" description="Quinolinate phosphoribosyl transferase C-terminal" evidence="12">
    <location>
        <begin position="114"/>
        <end position="276"/>
    </location>
</feature>
<dbReference type="FunFam" id="3.90.1170.20:FF:000001">
    <property type="entry name" value="Nicotinate-nucleotide diphosphorylase (Carboxylating)"/>
    <property type="match status" value="1"/>
</dbReference>
<evidence type="ECO:0000256" key="4">
    <source>
        <dbReference type="ARBA" id="ARBA00011218"/>
    </source>
</evidence>
<comment type="function">
    <text evidence="1">Involved in the catabolism of quinolinic acid (QA).</text>
</comment>
<evidence type="ECO:0000256" key="3">
    <source>
        <dbReference type="ARBA" id="ARBA00009400"/>
    </source>
</evidence>
<proteinExistence type="inferred from homology"/>
<dbReference type="PANTHER" id="PTHR32179">
    <property type="entry name" value="NICOTINATE-NUCLEOTIDE PYROPHOSPHORYLASE [CARBOXYLATING]"/>
    <property type="match status" value="1"/>
</dbReference>
<dbReference type="Pfam" id="PF02749">
    <property type="entry name" value="QRPTase_N"/>
    <property type="match status" value="1"/>
</dbReference>
<evidence type="ECO:0000256" key="11">
    <source>
        <dbReference type="ARBA" id="ARBA00069173"/>
    </source>
</evidence>
<feature type="domain" description="Quinolinate phosphoribosyl transferase N-terminal" evidence="13">
    <location>
        <begin position="27"/>
        <end position="112"/>
    </location>
</feature>
<evidence type="ECO:0000259" key="12">
    <source>
        <dbReference type="Pfam" id="PF01729"/>
    </source>
</evidence>
<dbReference type="NCBIfam" id="TIGR00078">
    <property type="entry name" value="nadC"/>
    <property type="match status" value="1"/>
</dbReference>
<dbReference type="InterPro" id="IPR022412">
    <property type="entry name" value="Quinolinate_PRibosylTrfase_N"/>
</dbReference>
<dbReference type="InterPro" id="IPR037128">
    <property type="entry name" value="Quinolinate_PRibosylTase_N_sf"/>
</dbReference>
<comment type="similarity">
    <text evidence="3">Belongs to the NadC/ModD family.</text>
</comment>
<protein>
    <recommendedName>
        <fullName evidence="11">Probable nicotinate-nucleotide pyrophosphorylase [carboxylating]</fullName>
        <ecNumber evidence="5">2.4.2.19</ecNumber>
    </recommendedName>
    <alternativeName>
        <fullName evidence="9">Quinolinate phosphoribosyltransferase [decarboxylating]</fullName>
    </alternativeName>
</protein>
<dbReference type="InterPro" id="IPR027277">
    <property type="entry name" value="NadC/ModD"/>
</dbReference>
<dbReference type="InterPro" id="IPR036068">
    <property type="entry name" value="Nicotinate_pribotase-like_C"/>
</dbReference>